<feature type="domain" description="AP complex mu/sigma subunit" evidence="7">
    <location>
        <begin position="32"/>
        <end position="126"/>
    </location>
</feature>
<reference evidence="8" key="1">
    <citation type="journal article" date="2023" name="G3 (Bethesda)">
        <title>A reference genome for the long-term kleptoplast-retaining sea slug Elysia crispata morphotype clarki.</title>
        <authorList>
            <person name="Eastman K.E."/>
            <person name="Pendleton A.L."/>
            <person name="Shaikh M.A."/>
            <person name="Suttiyut T."/>
            <person name="Ogas R."/>
            <person name="Tomko P."/>
            <person name="Gavelis G."/>
            <person name="Widhalm J.R."/>
            <person name="Wisecaver J.H."/>
        </authorList>
    </citation>
    <scope>NUCLEOTIDE SEQUENCE</scope>
    <source>
        <strain evidence="8">ECLA1</strain>
    </source>
</reference>
<evidence type="ECO:0000256" key="2">
    <source>
        <dbReference type="ARBA" id="ARBA00006972"/>
    </source>
</evidence>
<evidence type="ECO:0000259" key="7">
    <source>
        <dbReference type="Pfam" id="PF01217"/>
    </source>
</evidence>
<feature type="compositionally biased region" description="Basic and acidic residues" evidence="6">
    <location>
        <begin position="8"/>
        <end position="32"/>
    </location>
</feature>
<evidence type="ECO:0000313" key="8">
    <source>
        <dbReference type="EMBL" id="KAK3757380.1"/>
    </source>
</evidence>
<dbReference type="AlphaFoldDB" id="A0AAE1D5C0"/>
<dbReference type="PANTHER" id="PTHR11753">
    <property type="entry name" value="ADAPTOR COMPLEXES SMALL SUBUNIT FAMILY"/>
    <property type="match status" value="1"/>
</dbReference>
<sequence length="140" mass="16440">MVLDNQDSLDKLPAPDEYIKESSQRKDRDLDEGRVRVRRNFNHIEDKEQEKRESDVIAEVLMRNSCQCNFFSFDDHTVVYKRCTTLTMICGVSKDENELAMQELMNVFMDCLQAYFHHISELDVSFLKDHPQHGQGLHDS</sequence>
<dbReference type="EMBL" id="JAWDGP010005381">
    <property type="protein sequence ID" value="KAK3757380.1"/>
    <property type="molecule type" value="Genomic_DNA"/>
</dbReference>
<keyword evidence="4" id="KW-0653">Protein transport</keyword>
<evidence type="ECO:0000256" key="6">
    <source>
        <dbReference type="SAM" id="MobiDB-lite"/>
    </source>
</evidence>
<organism evidence="8 9">
    <name type="scientific">Elysia crispata</name>
    <name type="common">lettuce slug</name>
    <dbReference type="NCBI Taxonomy" id="231223"/>
    <lineage>
        <taxon>Eukaryota</taxon>
        <taxon>Metazoa</taxon>
        <taxon>Spiralia</taxon>
        <taxon>Lophotrochozoa</taxon>
        <taxon>Mollusca</taxon>
        <taxon>Gastropoda</taxon>
        <taxon>Heterobranchia</taxon>
        <taxon>Euthyneura</taxon>
        <taxon>Panpulmonata</taxon>
        <taxon>Sacoglossa</taxon>
        <taxon>Placobranchoidea</taxon>
        <taxon>Plakobranchidae</taxon>
        <taxon>Elysia</taxon>
    </lineage>
</organism>
<evidence type="ECO:0000256" key="1">
    <source>
        <dbReference type="ARBA" id="ARBA00004308"/>
    </source>
</evidence>
<dbReference type="Gene3D" id="3.30.450.60">
    <property type="match status" value="1"/>
</dbReference>
<dbReference type="GO" id="GO:0015031">
    <property type="term" value="P:protein transport"/>
    <property type="evidence" value="ECO:0007669"/>
    <property type="project" value="UniProtKB-KW"/>
</dbReference>
<comment type="similarity">
    <text evidence="2">Belongs to the adaptor complexes small subunit family.</text>
</comment>
<dbReference type="InterPro" id="IPR022775">
    <property type="entry name" value="AP_mu_sigma_su"/>
</dbReference>
<feature type="region of interest" description="Disordered" evidence="6">
    <location>
        <begin position="1"/>
        <end position="32"/>
    </location>
</feature>
<dbReference type="InterPro" id="IPR011012">
    <property type="entry name" value="Longin-like_dom_sf"/>
</dbReference>
<evidence type="ECO:0000256" key="4">
    <source>
        <dbReference type="ARBA" id="ARBA00022927"/>
    </source>
</evidence>
<gene>
    <name evidence="8" type="ORF">RRG08_058236</name>
</gene>
<dbReference type="SUPFAM" id="SSF64356">
    <property type="entry name" value="SNARE-like"/>
    <property type="match status" value="1"/>
</dbReference>
<accession>A0AAE1D5C0</accession>
<name>A0AAE1D5C0_9GAST</name>
<evidence type="ECO:0000313" key="9">
    <source>
        <dbReference type="Proteomes" id="UP001283361"/>
    </source>
</evidence>
<comment type="subcellular location">
    <subcellularLocation>
        <location evidence="1">Endomembrane system</location>
    </subcellularLocation>
</comment>
<dbReference type="Pfam" id="PF01217">
    <property type="entry name" value="Clat_adaptor_s"/>
    <property type="match status" value="1"/>
</dbReference>
<dbReference type="Proteomes" id="UP001283361">
    <property type="component" value="Unassembled WGS sequence"/>
</dbReference>
<evidence type="ECO:0000256" key="5">
    <source>
        <dbReference type="ARBA" id="ARBA00023136"/>
    </source>
</evidence>
<keyword evidence="3" id="KW-0813">Transport</keyword>
<keyword evidence="5" id="KW-0472">Membrane</keyword>
<dbReference type="GO" id="GO:0012505">
    <property type="term" value="C:endomembrane system"/>
    <property type="evidence" value="ECO:0007669"/>
    <property type="project" value="UniProtKB-SubCell"/>
</dbReference>
<proteinExistence type="inferred from homology"/>
<keyword evidence="9" id="KW-1185">Reference proteome</keyword>
<comment type="caution">
    <text evidence="8">The sequence shown here is derived from an EMBL/GenBank/DDBJ whole genome shotgun (WGS) entry which is preliminary data.</text>
</comment>
<evidence type="ECO:0000256" key="3">
    <source>
        <dbReference type="ARBA" id="ARBA00022448"/>
    </source>
</evidence>
<dbReference type="InterPro" id="IPR016635">
    <property type="entry name" value="AP_complex_ssu"/>
</dbReference>
<protein>
    <recommendedName>
        <fullName evidence="7">AP complex mu/sigma subunit domain-containing protein</fullName>
    </recommendedName>
</protein>